<evidence type="ECO:0000256" key="1">
    <source>
        <dbReference type="ARBA" id="ARBA00004123"/>
    </source>
</evidence>
<accession>A0AAD9JHY3</accession>
<comment type="similarity">
    <text evidence="2">Belongs to the Mediator complex subunit 23 family.</text>
</comment>
<evidence type="ECO:0000313" key="9">
    <source>
        <dbReference type="EMBL" id="KAK2153021.1"/>
    </source>
</evidence>
<keyword evidence="8" id="KW-1133">Transmembrane helix</keyword>
<dbReference type="Pfam" id="PF11573">
    <property type="entry name" value="Med23"/>
    <property type="match status" value="4"/>
</dbReference>
<evidence type="ECO:0000256" key="3">
    <source>
        <dbReference type="ARBA" id="ARBA00019696"/>
    </source>
</evidence>
<reference evidence="9" key="1">
    <citation type="journal article" date="2023" name="Mol. Biol. Evol.">
        <title>Third-Generation Sequencing Reveals the Adaptive Role of the Epigenome in Three Deep-Sea Polychaetes.</title>
        <authorList>
            <person name="Perez M."/>
            <person name="Aroh O."/>
            <person name="Sun Y."/>
            <person name="Lan Y."/>
            <person name="Juniper S.K."/>
            <person name="Young C.R."/>
            <person name="Angers B."/>
            <person name="Qian P.Y."/>
        </authorList>
    </citation>
    <scope>NUCLEOTIDE SEQUENCE</scope>
    <source>
        <strain evidence="9">P08H-3</strain>
    </source>
</reference>
<dbReference type="EMBL" id="JAODUP010000310">
    <property type="protein sequence ID" value="KAK2153021.1"/>
    <property type="molecule type" value="Genomic_DNA"/>
</dbReference>
<comment type="caution">
    <text evidence="9">The sequence shown here is derived from an EMBL/GenBank/DDBJ whole genome shotgun (WGS) entry which is preliminary data.</text>
</comment>
<evidence type="ECO:0000313" key="10">
    <source>
        <dbReference type="Proteomes" id="UP001208570"/>
    </source>
</evidence>
<dbReference type="GO" id="GO:0006357">
    <property type="term" value="P:regulation of transcription by RNA polymerase II"/>
    <property type="evidence" value="ECO:0007669"/>
    <property type="project" value="TreeGrafter"/>
</dbReference>
<evidence type="ECO:0000256" key="7">
    <source>
        <dbReference type="ARBA" id="ARBA00031961"/>
    </source>
</evidence>
<keyword evidence="6" id="KW-0539">Nucleus</keyword>
<dbReference type="AlphaFoldDB" id="A0AAD9JHY3"/>
<gene>
    <name evidence="9" type="ORF">LSH36_310g00056</name>
</gene>
<dbReference type="PANTHER" id="PTHR12691">
    <property type="entry name" value="MEDIATOR OF RNA POLYMERASE II TRANSCRIPTION SUBUNIT 23"/>
    <property type="match status" value="1"/>
</dbReference>
<evidence type="ECO:0000256" key="6">
    <source>
        <dbReference type="ARBA" id="ARBA00023242"/>
    </source>
</evidence>
<keyword evidence="5" id="KW-0804">Transcription</keyword>
<evidence type="ECO:0000256" key="2">
    <source>
        <dbReference type="ARBA" id="ARBA00010222"/>
    </source>
</evidence>
<dbReference type="PANTHER" id="PTHR12691:SF10">
    <property type="entry name" value="MEDIATOR OF RNA POLYMERASE II TRANSCRIPTION SUBUNIT 23"/>
    <property type="match status" value="1"/>
</dbReference>
<evidence type="ECO:0000256" key="5">
    <source>
        <dbReference type="ARBA" id="ARBA00023163"/>
    </source>
</evidence>
<keyword evidence="8" id="KW-0812">Transmembrane</keyword>
<dbReference type="GO" id="GO:0010628">
    <property type="term" value="P:positive regulation of gene expression"/>
    <property type="evidence" value="ECO:0007669"/>
    <property type="project" value="TreeGrafter"/>
</dbReference>
<name>A0AAD9JHY3_9ANNE</name>
<organism evidence="9 10">
    <name type="scientific">Paralvinella palmiformis</name>
    <dbReference type="NCBI Taxonomy" id="53620"/>
    <lineage>
        <taxon>Eukaryota</taxon>
        <taxon>Metazoa</taxon>
        <taxon>Spiralia</taxon>
        <taxon>Lophotrochozoa</taxon>
        <taxon>Annelida</taxon>
        <taxon>Polychaeta</taxon>
        <taxon>Sedentaria</taxon>
        <taxon>Canalipalpata</taxon>
        <taxon>Terebellida</taxon>
        <taxon>Terebelliformia</taxon>
        <taxon>Alvinellidae</taxon>
        <taxon>Paralvinella</taxon>
    </lineage>
</organism>
<dbReference type="InterPro" id="IPR021629">
    <property type="entry name" value="Mediator_Med23"/>
</dbReference>
<comment type="subcellular location">
    <subcellularLocation>
        <location evidence="1">Nucleus</location>
    </subcellularLocation>
</comment>
<dbReference type="GO" id="GO:0016592">
    <property type="term" value="C:mediator complex"/>
    <property type="evidence" value="ECO:0007669"/>
    <property type="project" value="TreeGrafter"/>
</dbReference>
<dbReference type="Proteomes" id="UP001208570">
    <property type="component" value="Unassembled WGS sequence"/>
</dbReference>
<protein>
    <recommendedName>
        <fullName evidence="3">Mediator of RNA polymerase II transcription subunit 23</fullName>
    </recommendedName>
    <alternativeName>
        <fullName evidence="7">Mediator complex subunit 23</fullName>
    </alternativeName>
</protein>
<keyword evidence="10" id="KW-1185">Reference proteome</keyword>
<evidence type="ECO:0000256" key="8">
    <source>
        <dbReference type="SAM" id="Phobius"/>
    </source>
</evidence>
<proteinExistence type="inferred from homology"/>
<keyword evidence="4" id="KW-0805">Transcription regulation</keyword>
<keyword evidence="8" id="KW-0472">Membrane</keyword>
<dbReference type="GO" id="GO:0005667">
    <property type="term" value="C:transcription regulator complex"/>
    <property type="evidence" value="ECO:0007669"/>
    <property type="project" value="TreeGrafter"/>
</dbReference>
<feature type="transmembrane region" description="Helical" evidence="8">
    <location>
        <begin position="226"/>
        <end position="245"/>
    </location>
</feature>
<evidence type="ECO:0000256" key="4">
    <source>
        <dbReference type="ARBA" id="ARBA00023015"/>
    </source>
</evidence>
<sequence length="1041" mass="118640">MYKYVCHPTRLTVDYKGCRDFLRLILEKAQSIPTVENVCTVKLINSICSVVGYILDRNACLLPSYFAVNEITKFLSDGKPPHWKLGELLSNFVQTFRPAAHMVTVSGRTQLLPVVGLCSVGHAAAGNNFWKLNPNTLRFQLSGPLPYDKELTEAQTGLLRYVLEQPYSREMVCSMLGLNKQMKQRCSVLEEQLVELVVLAMERSEQEMGEEDSANQWLWQHLSSQLIFFVLFAIASFPHMVLALYERLKGRNLRRGRDHLMWVLLQFISGSIQKNPVASSTHKMAVTCIWIHLCRKAQSEKVKLLRPMPHALQGHDEFLKQIVNVKNLPMIDYKIALLCNAYSTNTDYFALPMGLLVESIYGNGQKTTLLPGNITAAMPTQPLPMSMLDSLTVHTKMRVMRQAQAKSNVALAPALVETYSRLLVYMEIESLGIKGFISQLLPTVFKSNAWGILHTLLEMFSYRLHHTQPHYRVQLLSQLHTLASVQPTNQTQLHLCVESTALKLIMGLGSWEVQPQLSRVFTEPKSLSLLSSSETLSSSWCKDILTTIMQHTPHGWSSHTLACFPTALADFFTQNPIPKDDKQALKRNVETEYRKWKSMASENDLISHFSTSQNPPLFLCVLVLERLGPRALAAHLRIFADYLVYEFSASPPPKVTKCLEALNDLIWKCNVVPIDRLILCLALRSFQSAEVQVCYFIISQLLLKRSAEFKNRVHDFVKENSPEHWLQSNWHEKHMAFHRKYPEKFFYEDMTTQSQHQYLPVYFGNVCIRFLPVFDLVIHRFLELPAAHKTVEQLLDHLGMLYKFHAIKCVSSPPFPNCDWRFNEFPNPSAHALHATCIELMALPVSSQAVGNALIDIVLKGASQIPREKIISWMNCIGMVLTALPDGYWQVLNDRVIEVLQSPALCQPASDSNPFHMFNFMTTHQVVGELPCSYVLAMCHALWQHASIGQISVLPQIFLKLYLQLTVELYEMLETVDKFNSHLRFMDPISDFLSVSYHIKYMFVGDGVKTEVEKVICKLSTPLQVRLRFISHHSKEEAASS</sequence>